<dbReference type="AlphaFoldDB" id="A0A9D2TH48"/>
<dbReference type="EMBL" id="DWWC01000092">
    <property type="protein sequence ID" value="HJC68906.1"/>
    <property type="molecule type" value="Genomic_DNA"/>
</dbReference>
<dbReference type="Pfam" id="PF03641">
    <property type="entry name" value="Lysine_decarbox"/>
    <property type="match status" value="1"/>
</dbReference>
<dbReference type="PANTHER" id="PTHR31223:SF70">
    <property type="entry name" value="LOG FAMILY PROTEIN YJL055W"/>
    <property type="match status" value="1"/>
</dbReference>
<accession>A0A9D2TH48</accession>
<dbReference type="GO" id="GO:0016799">
    <property type="term" value="F:hydrolase activity, hydrolyzing N-glycosyl compounds"/>
    <property type="evidence" value="ECO:0007669"/>
    <property type="project" value="TreeGrafter"/>
</dbReference>
<dbReference type="Gene3D" id="3.40.50.450">
    <property type="match status" value="1"/>
</dbReference>
<evidence type="ECO:0000313" key="4">
    <source>
        <dbReference type="Proteomes" id="UP000823854"/>
    </source>
</evidence>
<evidence type="ECO:0000256" key="1">
    <source>
        <dbReference type="ARBA" id="ARBA00006763"/>
    </source>
</evidence>
<dbReference type="GO" id="GO:0005829">
    <property type="term" value="C:cytosol"/>
    <property type="evidence" value="ECO:0007669"/>
    <property type="project" value="TreeGrafter"/>
</dbReference>
<dbReference type="InterPro" id="IPR005269">
    <property type="entry name" value="LOG"/>
</dbReference>
<organism evidence="3 4">
    <name type="scientific">Candidatus Brachybacterium intestinipullorum</name>
    <dbReference type="NCBI Taxonomy" id="2838512"/>
    <lineage>
        <taxon>Bacteria</taxon>
        <taxon>Bacillati</taxon>
        <taxon>Actinomycetota</taxon>
        <taxon>Actinomycetes</taxon>
        <taxon>Micrococcales</taxon>
        <taxon>Dermabacteraceae</taxon>
        <taxon>Brachybacterium</taxon>
    </lineage>
</organism>
<dbReference type="PANTHER" id="PTHR31223">
    <property type="entry name" value="LOG FAMILY PROTEIN YJL055W"/>
    <property type="match status" value="1"/>
</dbReference>
<name>A0A9D2TH48_9MICO</name>
<evidence type="ECO:0000313" key="3">
    <source>
        <dbReference type="EMBL" id="HJC68906.1"/>
    </source>
</evidence>
<dbReference type="Proteomes" id="UP000823854">
    <property type="component" value="Unassembled WGS sequence"/>
</dbReference>
<keyword evidence="2" id="KW-0378">Hydrolase</keyword>
<dbReference type="GO" id="GO:0009691">
    <property type="term" value="P:cytokinin biosynthetic process"/>
    <property type="evidence" value="ECO:0007669"/>
    <property type="project" value="UniProtKB-UniRule"/>
</dbReference>
<proteinExistence type="inferred from homology"/>
<sequence length="196" mass="20675">MTAAHDHQDPRRITVFTGSAPGGSPVFAERTAQLARALAERGIGVVYGGGKVGLMGVLADAALAAGGAVHGVMPRSLVDDEIAHDGLTGLDVVADMHERKLRMGELAEAFVALPGGAGTLEELFEVWTWQQLGIHAKPVALFDVDGYWRPLLTALEGMSAHGFLSPQFLASLVVADTAEDLLAKLSAWTPPRAKWS</sequence>
<keyword evidence="2" id="KW-0203">Cytokinin biosynthesis</keyword>
<dbReference type="SUPFAM" id="SSF102405">
    <property type="entry name" value="MCP/YpsA-like"/>
    <property type="match status" value="1"/>
</dbReference>
<evidence type="ECO:0000256" key="2">
    <source>
        <dbReference type="RuleBase" id="RU363015"/>
    </source>
</evidence>
<protein>
    <recommendedName>
        <fullName evidence="2">Cytokinin riboside 5'-monophosphate phosphoribohydrolase</fullName>
        <ecNumber evidence="2">3.2.2.n1</ecNumber>
    </recommendedName>
</protein>
<dbReference type="NCBIfam" id="TIGR00730">
    <property type="entry name" value="Rossman fold protein, TIGR00730 family"/>
    <property type="match status" value="1"/>
</dbReference>
<comment type="caution">
    <text evidence="3">The sequence shown here is derived from an EMBL/GenBank/DDBJ whole genome shotgun (WGS) entry which is preliminary data.</text>
</comment>
<reference evidence="3" key="1">
    <citation type="journal article" date="2021" name="PeerJ">
        <title>Extensive microbial diversity within the chicken gut microbiome revealed by metagenomics and culture.</title>
        <authorList>
            <person name="Gilroy R."/>
            <person name="Ravi A."/>
            <person name="Getino M."/>
            <person name="Pursley I."/>
            <person name="Horton D.L."/>
            <person name="Alikhan N.F."/>
            <person name="Baker D."/>
            <person name="Gharbi K."/>
            <person name="Hall N."/>
            <person name="Watson M."/>
            <person name="Adriaenssens E.M."/>
            <person name="Foster-Nyarko E."/>
            <person name="Jarju S."/>
            <person name="Secka A."/>
            <person name="Antonio M."/>
            <person name="Oren A."/>
            <person name="Chaudhuri R.R."/>
            <person name="La Ragione R."/>
            <person name="Hildebrand F."/>
            <person name="Pallen M.J."/>
        </authorList>
    </citation>
    <scope>NUCLEOTIDE SEQUENCE</scope>
    <source>
        <strain evidence="3">CHK130-7132</strain>
    </source>
</reference>
<dbReference type="InterPro" id="IPR031100">
    <property type="entry name" value="LOG_fam"/>
</dbReference>
<comment type="similarity">
    <text evidence="1 2">Belongs to the LOG family.</text>
</comment>
<reference evidence="3" key="2">
    <citation type="submission" date="2021-04" db="EMBL/GenBank/DDBJ databases">
        <authorList>
            <person name="Gilroy R."/>
        </authorList>
    </citation>
    <scope>NUCLEOTIDE SEQUENCE</scope>
    <source>
        <strain evidence="3">CHK130-7132</strain>
    </source>
</reference>
<gene>
    <name evidence="3" type="ORF">H9932_04390</name>
</gene>
<comment type="catalytic activity">
    <reaction evidence="2">
        <text>9-ribosyl-trans-zeatin 5'-phosphate + H2O = trans-zeatin + D-ribose 5-phosphate</text>
        <dbReference type="Rhea" id="RHEA:48564"/>
        <dbReference type="ChEBI" id="CHEBI:15377"/>
        <dbReference type="ChEBI" id="CHEBI:16522"/>
        <dbReference type="ChEBI" id="CHEBI:78346"/>
        <dbReference type="ChEBI" id="CHEBI:87947"/>
        <dbReference type="EC" id="3.2.2.n1"/>
    </reaction>
</comment>
<comment type="catalytic activity">
    <reaction evidence="2">
        <text>N(6)-(dimethylallyl)adenosine 5'-phosphate + H2O = N(6)-dimethylallyladenine + D-ribose 5-phosphate</text>
        <dbReference type="Rhea" id="RHEA:48560"/>
        <dbReference type="ChEBI" id="CHEBI:15377"/>
        <dbReference type="ChEBI" id="CHEBI:17660"/>
        <dbReference type="ChEBI" id="CHEBI:57526"/>
        <dbReference type="ChEBI" id="CHEBI:78346"/>
        <dbReference type="EC" id="3.2.2.n1"/>
    </reaction>
</comment>
<dbReference type="EC" id="3.2.2.n1" evidence="2"/>